<dbReference type="GO" id="GO:0046872">
    <property type="term" value="F:metal ion binding"/>
    <property type="evidence" value="ECO:0007669"/>
    <property type="project" value="UniProtKB-KW"/>
</dbReference>
<gene>
    <name evidence="6" type="ORF">PENVUL_c088G09960</name>
</gene>
<accession>A0A1V6R5F3</accession>
<dbReference type="PANTHER" id="PTHR47338:SF16">
    <property type="entry name" value="TRANSCRIPTION FACTOR, PUTATIVE (AFU_ORTHOLOGUE AFUA_2G09360)-RELATED"/>
    <property type="match status" value="1"/>
</dbReference>
<dbReference type="InterPro" id="IPR050815">
    <property type="entry name" value="TF_fung"/>
</dbReference>
<evidence type="ECO:0000313" key="7">
    <source>
        <dbReference type="Proteomes" id="UP000191518"/>
    </source>
</evidence>
<keyword evidence="4" id="KW-0804">Transcription</keyword>
<comment type="caution">
    <text evidence="6">The sequence shown here is derived from an EMBL/GenBank/DDBJ whole genome shotgun (WGS) entry which is preliminary data.</text>
</comment>
<evidence type="ECO:0008006" key="8">
    <source>
        <dbReference type="Google" id="ProtNLM"/>
    </source>
</evidence>
<keyword evidence="5" id="KW-0539">Nucleus</keyword>
<keyword evidence="7" id="KW-1185">Reference proteome</keyword>
<dbReference type="AlphaFoldDB" id="A0A1V6R5F3"/>
<evidence type="ECO:0000256" key="3">
    <source>
        <dbReference type="ARBA" id="ARBA00023015"/>
    </source>
</evidence>
<evidence type="ECO:0000256" key="2">
    <source>
        <dbReference type="ARBA" id="ARBA00022723"/>
    </source>
</evidence>
<organism evidence="6 7">
    <name type="scientific">Penicillium vulpinum</name>
    <dbReference type="NCBI Taxonomy" id="29845"/>
    <lineage>
        <taxon>Eukaryota</taxon>
        <taxon>Fungi</taxon>
        <taxon>Dikarya</taxon>
        <taxon>Ascomycota</taxon>
        <taxon>Pezizomycotina</taxon>
        <taxon>Eurotiomycetes</taxon>
        <taxon>Eurotiomycetidae</taxon>
        <taxon>Eurotiales</taxon>
        <taxon>Aspergillaceae</taxon>
        <taxon>Penicillium</taxon>
    </lineage>
</organism>
<evidence type="ECO:0000256" key="4">
    <source>
        <dbReference type="ARBA" id="ARBA00023163"/>
    </source>
</evidence>
<dbReference type="CDD" id="cd12148">
    <property type="entry name" value="fungal_TF_MHR"/>
    <property type="match status" value="1"/>
</dbReference>
<evidence type="ECO:0000256" key="1">
    <source>
        <dbReference type="ARBA" id="ARBA00004123"/>
    </source>
</evidence>
<reference evidence="7" key="1">
    <citation type="journal article" date="2017" name="Nat. Microbiol.">
        <title>Global analysis of biosynthetic gene clusters reveals vast potential of secondary metabolite production in Penicillium species.</title>
        <authorList>
            <person name="Nielsen J.C."/>
            <person name="Grijseels S."/>
            <person name="Prigent S."/>
            <person name="Ji B."/>
            <person name="Dainat J."/>
            <person name="Nielsen K.F."/>
            <person name="Frisvad J.C."/>
            <person name="Workman M."/>
            <person name="Nielsen J."/>
        </authorList>
    </citation>
    <scope>NUCLEOTIDE SEQUENCE [LARGE SCALE GENOMIC DNA]</scope>
    <source>
        <strain evidence="7">IBT 29486</strain>
    </source>
</reference>
<name>A0A1V6R5F3_9EURO</name>
<sequence>MPNTLTSDAVWWTLCMIDVWSSTGVRLPRLMIPQPNIPLPMNEATFLAMTRTEGFTRSISTDRTSSLLAQMVLLNKILSEINDFNTEAAKTTLTEEYKRTTITTLSANLSTWLKNLPAYMHDTPSNLEYYASQGQGHLFVTLYLGYYHYGQMLFYRFLHEDVRGYTPRTHFYAEQCKEHAVRLCEMIYRSEEVPGCAVLYNMVGHVLVIASTVQIHTLLFGDEGSVVKARARLERNFIILTKLRALWTTLDVCMERLQAFHRACRRSVDTSFCMDGWMVRFLVEFANPVRDKDSEGVEVPWALKDIGIGN</sequence>
<proteinExistence type="predicted"/>
<dbReference type="GO" id="GO:0000981">
    <property type="term" value="F:DNA-binding transcription factor activity, RNA polymerase II-specific"/>
    <property type="evidence" value="ECO:0007669"/>
    <property type="project" value="InterPro"/>
</dbReference>
<evidence type="ECO:0000256" key="5">
    <source>
        <dbReference type="ARBA" id="ARBA00023242"/>
    </source>
</evidence>
<keyword evidence="3" id="KW-0805">Transcription regulation</keyword>
<protein>
    <recommendedName>
        <fullName evidence="8">Transcription factor domain-containing protein</fullName>
    </recommendedName>
</protein>
<dbReference type="GO" id="GO:0005634">
    <property type="term" value="C:nucleus"/>
    <property type="evidence" value="ECO:0007669"/>
    <property type="project" value="UniProtKB-SubCell"/>
</dbReference>
<dbReference type="EMBL" id="MDYP01000088">
    <property type="protein sequence ID" value="OQD96744.1"/>
    <property type="molecule type" value="Genomic_DNA"/>
</dbReference>
<dbReference type="PANTHER" id="PTHR47338">
    <property type="entry name" value="ZN(II)2CYS6 TRANSCRIPTION FACTOR (EUROFUNG)-RELATED"/>
    <property type="match status" value="1"/>
</dbReference>
<evidence type="ECO:0000313" key="6">
    <source>
        <dbReference type="EMBL" id="OQD96744.1"/>
    </source>
</evidence>
<comment type="subcellular location">
    <subcellularLocation>
        <location evidence="1">Nucleus</location>
    </subcellularLocation>
</comment>
<keyword evidence="2" id="KW-0479">Metal-binding</keyword>
<dbReference type="Proteomes" id="UP000191518">
    <property type="component" value="Unassembled WGS sequence"/>
</dbReference>